<protein>
    <submittedName>
        <fullName evidence="2">Uncharacterized protein</fullName>
    </submittedName>
</protein>
<proteinExistence type="predicted"/>
<feature type="compositionally biased region" description="Basic and acidic residues" evidence="1">
    <location>
        <begin position="517"/>
        <end position="526"/>
    </location>
</feature>
<dbReference type="OrthoDB" id="45255at2759"/>
<dbReference type="EMBL" id="CAACVS010000280">
    <property type="protein sequence ID" value="VEU40400.1"/>
    <property type="molecule type" value="Genomic_DNA"/>
</dbReference>
<feature type="region of interest" description="Disordered" evidence="1">
    <location>
        <begin position="517"/>
        <end position="543"/>
    </location>
</feature>
<feature type="compositionally biased region" description="Acidic residues" evidence="1">
    <location>
        <begin position="322"/>
        <end position="333"/>
    </location>
</feature>
<evidence type="ECO:0000256" key="1">
    <source>
        <dbReference type="SAM" id="MobiDB-lite"/>
    </source>
</evidence>
<dbReference type="InterPro" id="IPR014955">
    <property type="entry name" value="DUF1826"/>
</dbReference>
<reference evidence="2 3" key="1">
    <citation type="submission" date="2019-01" db="EMBL/GenBank/DDBJ databases">
        <authorList>
            <person name="Ferrante I. M."/>
        </authorList>
    </citation>
    <scope>NUCLEOTIDE SEQUENCE [LARGE SCALE GENOMIC DNA]</scope>
    <source>
        <strain evidence="2 3">B856</strain>
    </source>
</reference>
<evidence type="ECO:0000313" key="3">
    <source>
        <dbReference type="Proteomes" id="UP000291116"/>
    </source>
</evidence>
<accession>A0A448ZEG0</accession>
<dbReference type="AlphaFoldDB" id="A0A448ZEG0"/>
<organism evidence="2 3">
    <name type="scientific">Pseudo-nitzschia multistriata</name>
    <dbReference type="NCBI Taxonomy" id="183589"/>
    <lineage>
        <taxon>Eukaryota</taxon>
        <taxon>Sar</taxon>
        <taxon>Stramenopiles</taxon>
        <taxon>Ochrophyta</taxon>
        <taxon>Bacillariophyta</taxon>
        <taxon>Bacillariophyceae</taxon>
        <taxon>Bacillariophycidae</taxon>
        <taxon>Bacillariales</taxon>
        <taxon>Bacillariaceae</taxon>
        <taxon>Pseudo-nitzschia</taxon>
    </lineage>
</organism>
<feature type="region of interest" description="Disordered" evidence="1">
    <location>
        <begin position="322"/>
        <end position="343"/>
    </location>
</feature>
<evidence type="ECO:0000313" key="2">
    <source>
        <dbReference type="EMBL" id="VEU40400.1"/>
    </source>
</evidence>
<keyword evidence="3" id="KW-1185">Reference proteome</keyword>
<name>A0A448ZEG0_9STRA</name>
<gene>
    <name evidence="2" type="ORF">PSNMU_V1.4_AUG-EV-PASAV3_0072970</name>
</gene>
<sequence length="543" mass="58525">MQIEGLSNVVCKGRTLIGADGNTDFLTTMERRDTHDFQFSSIVVDAYFTDPQTYENGDQYFSCSGDVELATYATGADGRKLKKTFSLVGERRLKADNEEHKFVTKISIGAEGGSADATTSPGVLPGWSAVATAAGAVATHRTNHSDEADKAKKAMATASGMTTSRPMDAKARNPTARARCLSVIFLVGTSCLFRFPCAAGFAVPRTTTVAAEPAGAPASEFGHERELQLGREGPAPGDPWVAGREALRHRECCVVSVCSPEDHGGDEDEASLSDGLRWLQHRLADHGPSDVDLRARIDTTTPETALEDCARVWDAVNVVVQDEDEDEDEDDYGSDGGGSAADGDHRSVAALAELARGVSSLAERPSGQVHVYARIVCASGYEARDPPFHTDKAPLRGYVTLRGVGTEFVDRPCNPLEYAGLRALGKLGGSGDGKGSPSLRCARELEFIVMKGDYYYEYARERLRDAAGGGAGTEAGALPRLPETGWWQREFACVHRSPPGGSRRRVIVSFDLADGSDDREWHDSGQKRQWRSGMTQRKSRLVA</sequence>
<dbReference type="Proteomes" id="UP000291116">
    <property type="component" value="Unassembled WGS sequence"/>
</dbReference>
<dbReference type="Pfam" id="PF08856">
    <property type="entry name" value="DUF1826"/>
    <property type="match status" value="1"/>
</dbReference>